<dbReference type="GO" id="GO:0038203">
    <property type="term" value="P:TORC2 signaling"/>
    <property type="evidence" value="ECO:0007669"/>
    <property type="project" value="TreeGrafter"/>
</dbReference>
<dbReference type="GO" id="GO:0031932">
    <property type="term" value="C:TORC2 complex"/>
    <property type="evidence" value="ECO:0007669"/>
    <property type="project" value="InterPro"/>
</dbReference>
<evidence type="ECO:0000256" key="1">
    <source>
        <dbReference type="ARBA" id="ARBA00009407"/>
    </source>
</evidence>
<dbReference type="InterPro" id="IPR031567">
    <property type="entry name" value="CRIM_dom"/>
</dbReference>
<feature type="compositionally biased region" description="Pro residues" evidence="2">
    <location>
        <begin position="473"/>
        <end position="482"/>
    </location>
</feature>
<evidence type="ECO:0000313" key="5">
    <source>
        <dbReference type="EMBL" id="KPV71523.1"/>
    </source>
</evidence>
<dbReference type="InterPro" id="IPR011993">
    <property type="entry name" value="PH-like_dom_sf"/>
</dbReference>
<dbReference type="InterPro" id="IPR008828">
    <property type="entry name" value="Sin1/Avo1"/>
</dbReference>
<evidence type="ECO:0000256" key="2">
    <source>
        <dbReference type="SAM" id="MobiDB-lite"/>
    </source>
</evidence>
<keyword evidence="6" id="KW-1185">Reference proteome</keyword>
<feature type="compositionally biased region" description="Low complexity" evidence="2">
    <location>
        <begin position="272"/>
        <end position="291"/>
    </location>
</feature>
<dbReference type="STRING" id="578459.A0A0P9GVP2"/>
<feature type="compositionally biased region" description="Low complexity" evidence="2">
    <location>
        <begin position="561"/>
        <end position="570"/>
    </location>
</feature>
<dbReference type="GO" id="GO:0005737">
    <property type="term" value="C:cytoplasm"/>
    <property type="evidence" value="ECO:0007669"/>
    <property type="project" value="TreeGrafter"/>
</dbReference>
<feature type="compositionally biased region" description="Low complexity" evidence="2">
    <location>
        <begin position="501"/>
        <end position="510"/>
    </location>
</feature>
<dbReference type="AlphaFoldDB" id="A0A0P9GVP2"/>
<dbReference type="OrthoDB" id="241990at2759"/>
<dbReference type="OMA" id="WAYWEEG"/>
<dbReference type="GO" id="GO:0005886">
    <property type="term" value="C:plasma membrane"/>
    <property type="evidence" value="ECO:0007669"/>
    <property type="project" value="TreeGrafter"/>
</dbReference>
<feature type="region of interest" description="Disordered" evidence="2">
    <location>
        <begin position="848"/>
        <end position="873"/>
    </location>
</feature>
<reference evidence="5 6" key="1">
    <citation type="journal article" date="2015" name="Front. Microbiol.">
        <title>Genome sequence of the plant growth promoting endophytic yeast Rhodotorula graminis WP1.</title>
        <authorList>
            <person name="Firrincieli A."/>
            <person name="Otillar R."/>
            <person name="Salamov A."/>
            <person name="Schmutz J."/>
            <person name="Khan Z."/>
            <person name="Redman R.S."/>
            <person name="Fleck N.D."/>
            <person name="Lindquist E."/>
            <person name="Grigoriev I.V."/>
            <person name="Doty S.L."/>
        </authorList>
    </citation>
    <scope>NUCLEOTIDE SEQUENCE [LARGE SCALE GENOMIC DNA]</scope>
    <source>
        <strain evidence="5 6">WP1</strain>
    </source>
</reference>
<sequence length="1145" mass="120267">MSVLTDPDFLLHALQLSYLRHVLPNHASLSATTTSTSIAVGGGTAAYNLVDFASPDDLAANNPYIALSGTADPQRWPELGSRPPSGRRSPPLAPQLARDAAPRRGERAGGGLQYSQTIGMGAASAGMKVEGGRPRTWKGRGRLSRAGDDVDGSSSRPSSPPDGLAPPPVVIHSPTKTPRQTPAIRAADPSSAVDLAPVPSTSSLADRARLASRRSLSSSISTGGVGASAPPSPGDEPPRPLPSARDRRSSQSLFNSSSTSTPVPSRRRRTSRASSSGSADSDFPDGPAPSRAGPPPPRQEVPVFQLPPGLRVRERRRVNVRPGDVLAPGAAAPVAPRPPSPSSSVDSDFGVRVPAPAAAAPVERVPEPPTFQLPAGMRVRERRRVNIRPGQALAAAETTSPRPPPPAPAPAPPPAAPDSLSTSPDSDFADRMPAPTRAQDKPAAPPAFQLPPGLRVRERRRVNIPPGGVVLAPPQPQPQPPSPEREPEPVSRPATRRRQTSNASSSFASDFGGGLPTPPTPATPAPVLAPLARMDSAPPPLRSPSSAQVRGDEPPAPEQPQQPAAFQLPPGLKVRERRRVDIRPGAVLATAAAPDSPSSPAPTSPAPALAPSQPSPAPSPAPVALRAPPSRRRSSRPASPSLSGPYFPPRSTYLLPTFSRVPAATAPPQRSALSALLAAQDAAAGSSARGGLANPFSTLYAACVARSGGAGAGAGAGGPEGDALRLRLFFPRQGEDEPVEVSVKRDVSVEEVIGVGLWAYWEEGREPGLESEVREDEAREGRETARWDLRIVEDGEVDEDFPALERTRAISAFAFTEFAIVRADDEQVDDNLAKQATIFRRPSRILASAPPSAVAPPTTTNAPTAAPDGARPFDPQTCAAASALAVPVLLKIALPPLTAAEGLVALSNGEEVGVQTTVQVPSDMYLADVLELILRKRGIRSPARDWALVVRLQDGDLVIPLDRTVESLGEQRELELVLRAQVGPGGVRKSAAAGGGNQDPSQSIFSPSHLIADNAVQPAYKSTAAAAAASAAPYLHFNVLRKLPMSLGGRHARVVAVDGDYLHFMPPEANLPALTRGRTTSFHVSAVRDCKVSRRSATAFKIVVHTKRGVDKRYDFEAESAEQAREIVAVVRRVMEFYRNERRAR</sequence>
<proteinExistence type="inferred from homology"/>
<feature type="compositionally biased region" description="Pro residues" evidence="2">
    <location>
        <begin position="401"/>
        <end position="416"/>
    </location>
</feature>
<name>A0A0P9GVP2_RHOGW</name>
<feature type="compositionally biased region" description="Pro residues" evidence="2">
    <location>
        <begin position="230"/>
        <end position="241"/>
    </location>
</feature>
<evidence type="ECO:0000259" key="3">
    <source>
        <dbReference type="Pfam" id="PF16978"/>
    </source>
</evidence>
<dbReference type="InterPro" id="IPR031313">
    <property type="entry name" value="Sin1_PH_dom"/>
</dbReference>
<dbReference type="GeneID" id="28978855"/>
<feature type="compositionally biased region" description="Low complexity" evidence="2">
    <location>
        <begin position="848"/>
        <end position="867"/>
    </location>
</feature>
<dbReference type="Pfam" id="PF16979">
    <property type="entry name" value="SIN1_PH"/>
    <property type="match status" value="1"/>
</dbReference>
<feature type="compositionally biased region" description="Low complexity" evidence="2">
    <location>
        <begin position="80"/>
        <end position="90"/>
    </location>
</feature>
<feature type="compositionally biased region" description="Low complexity" evidence="2">
    <location>
        <begin position="250"/>
        <end position="264"/>
    </location>
</feature>
<dbReference type="PANTHER" id="PTHR13335">
    <property type="entry name" value="TARGET OF RAPAMYCIN COMPLEX 2 SUBUNIT MAPKAP1"/>
    <property type="match status" value="1"/>
</dbReference>
<feature type="domain" description="SIN1-type PH" evidence="4">
    <location>
        <begin position="1034"/>
        <end position="1136"/>
    </location>
</feature>
<feature type="domain" description="CRIM" evidence="3">
    <location>
        <begin position="671"/>
        <end position="831"/>
    </location>
</feature>
<dbReference type="PANTHER" id="PTHR13335:SF1">
    <property type="entry name" value="TARGET OF RAPAMYCIN COMPLEX 2 SUBUNIT MAPKAP1"/>
    <property type="match status" value="1"/>
</dbReference>
<protein>
    <submittedName>
        <fullName evidence="5">Uncharacterized protein</fullName>
    </submittedName>
</protein>
<evidence type="ECO:0000259" key="4">
    <source>
        <dbReference type="Pfam" id="PF16979"/>
    </source>
</evidence>
<organism evidence="5 6">
    <name type="scientific">Rhodotorula graminis (strain WP1)</name>
    <dbReference type="NCBI Taxonomy" id="578459"/>
    <lineage>
        <taxon>Eukaryota</taxon>
        <taxon>Fungi</taxon>
        <taxon>Dikarya</taxon>
        <taxon>Basidiomycota</taxon>
        <taxon>Pucciniomycotina</taxon>
        <taxon>Microbotryomycetes</taxon>
        <taxon>Sporidiobolales</taxon>
        <taxon>Sporidiobolaceae</taxon>
        <taxon>Rhodotorula</taxon>
    </lineage>
</organism>
<dbReference type="Proteomes" id="UP000053890">
    <property type="component" value="Unassembled WGS sequence"/>
</dbReference>
<feature type="compositionally biased region" description="Low complexity" evidence="2">
    <location>
        <begin position="342"/>
        <end position="363"/>
    </location>
</feature>
<dbReference type="GO" id="GO:0005546">
    <property type="term" value="F:phosphatidylinositol-4,5-bisphosphate binding"/>
    <property type="evidence" value="ECO:0007669"/>
    <property type="project" value="TreeGrafter"/>
</dbReference>
<dbReference type="Pfam" id="PF16978">
    <property type="entry name" value="CRIM"/>
    <property type="match status" value="1"/>
</dbReference>
<gene>
    <name evidence="5" type="ORF">RHOBADRAFT_56562</name>
</gene>
<feature type="region of interest" description="Disordered" evidence="2">
    <location>
        <begin position="64"/>
        <end position="646"/>
    </location>
</feature>
<dbReference type="Gene3D" id="2.30.29.30">
    <property type="entry name" value="Pleckstrin-homology domain (PH domain)/Phosphotyrosine-binding domain (PTB)"/>
    <property type="match status" value="1"/>
</dbReference>
<accession>A0A0P9GVP2</accession>
<dbReference type="RefSeq" id="XP_018267572.1">
    <property type="nucleotide sequence ID" value="XM_018418408.1"/>
</dbReference>
<evidence type="ECO:0000313" key="6">
    <source>
        <dbReference type="Proteomes" id="UP000053890"/>
    </source>
</evidence>
<comment type="similarity">
    <text evidence="1">Belongs to the SIN1 family.</text>
</comment>
<feature type="compositionally biased region" description="Pro residues" evidence="2">
    <location>
        <begin position="158"/>
        <end position="169"/>
    </location>
</feature>
<feature type="compositionally biased region" description="Low complexity" evidence="2">
    <location>
        <begin position="320"/>
        <end position="334"/>
    </location>
</feature>
<feature type="compositionally biased region" description="Low complexity" evidence="2">
    <location>
        <begin position="417"/>
        <end position="426"/>
    </location>
</feature>
<dbReference type="EMBL" id="KQ474093">
    <property type="protein sequence ID" value="KPV71523.1"/>
    <property type="molecule type" value="Genomic_DNA"/>
</dbReference>